<dbReference type="Proteomes" id="UP000198994">
    <property type="component" value="Unassembled WGS sequence"/>
</dbReference>
<organism evidence="3 4">
    <name type="scientific">Salipiger thiooxidans</name>
    <dbReference type="NCBI Taxonomy" id="282683"/>
    <lineage>
        <taxon>Bacteria</taxon>
        <taxon>Pseudomonadati</taxon>
        <taxon>Pseudomonadota</taxon>
        <taxon>Alphaproteobacteria</taxon>
        <taxon>Rhodobacterales</taxon>
        <taxon>Roseobacteraceae</taxon>
        <taxon>Salipiger</taxon>
    </lineage>
</organism>
<dbReference type="PANTHER" id="PTHR42949">
    <property type="entry name" value="ANAEROBIC GLYCEROL-3-PHOSPHATE DEHYDROGENASE SUBUNIT B"/>
    <property type="match status" value="1"/>
</dbReference>
<dbReference type="Gene3D" id="3.50.50.60">
    <property type="entry name" value="FAD/NAD(P)-binding domain"/>
    <property type="match status" value="2"/>
</dbReference>
<dbReference type="PANTHER" id="PTHR42949:SF3">
    <property type="entry name" value="ANAEROBIC GLYCEROL-3-PHOSPHATE DEHYDROGENASE SUBUNIT B"/>
    <property type="match status" value="1"/>
</dbReference>
<evidence type="ECO:0000313" key="3">
    <source>
        <dbReference type="EMBL" id="SDE27651.1"/>
    </source>
</evidence>
<dbReference type="EMBL" id="FNAV01000002">
    <property type="protein sequence ID" value="SDE27651.1"/>
    <property type="molecule type" value="Genomic_DNA"/>
</dbReference>
<feature type="domain" description="FAD/NAD(P)-binding" evidence="2">
    <location>
        <begin position="6"/>
        <end position="302"/>
    </location>
</feature>
<accession>A0A1G7BKN5</accession>
<protein>
    <submittedName>
        <fullName evidence="3">Thioredoxin reductase</fullName>
    </submittedName>
</protein>
<dbReference type="RefSeq" id="WP_089955424.1">
    <property type="nucleotide sequence ID" value="NZ_FNAV01000002.1"/>
</dbReference>
<dbReference type="PRINTS" id="PR00469">
    <property type="entry name" value="PNDRDTASEII"/>
</dbReference>
<dbReference type="STRING" id="282683.SAMN04488105_102242"/>
<dbReference type="PRINTS" id="PR00368">
    <property type="entry name" value="FADPNR"/>
</dbReference>
<dbReference type="Pfam" id="PF07992">
    <property type="entry name" value="Pyr_redox_2"/>
    <property type="match status" value="1"/>
</dbReference>
<dbReference type="GO" id="GO:0016491">
    <property type="term" value="F:oxidoreductase activity"/>
    <property type="evidence" value="ECO:0007669"/>
    <property type="project" value="UniProtKB-KW"/>
</dbReference>
<reference evidence="4" key="1">
    <citation type="submission" date="2016-10" db="EMBL/GenBank/DDBJ databases">
        <authorList>
            <person name="Varghese N."/>
            <person name="Submissions S."/>
        </authorList>
    </citation>
    <scope>NUCLEOTIDE SEQUENCE [LARGE SCALE GENOMIC DNA]</scope>
    <source>
        <strain evidence="4">DSM 10146</strain>
    </source>
</reference>
<proteinExistence type="predicted"/>
<evidence type="ECO:0000256" key="1">
    <source>
        <dbReference type="ARBA" id="ARBA00023002"/>
    </source>
</evidence>
<dbReference type="InterPro" id="IPR051691">
    <property type="entry name" value="Metab_Enz_Cyan_OpOx_G3PDH"/>
</dbReference>
<sequence>MSDTCDVAIVGGGPAGLSAAVELKRQGVARVVVLERFGRAGGIPRHCGHPPFGMREFRRVLSGPAYARRLVATAEEAGVEIRTDHTVTAVRSGGVLELATTQGAMTLTARRVLIATGNRERTRAQRLAPGLRPVGVMNTAALQSFVYEEGRKPFLRPVIVGSEMVALSALLTCMRHGMRPVALVETRERVQTRRLFMALAALLRVPVLTGAELLSIEGRTRVEGLRLRRNDGTETMLACDGIVFSGRFTPEATVARASGLALDAGSLGPEIDAGGRSSDPHVFVAGNVLHPVETAGVCWAEGRRVAGVIARELAAETGETTEPASRAGAAVRPGEGLRYVVPQRISGATELNIRAEGAARGRLVLRDATGRELVVKTLRAYPEQPIRLRVPALDAAALSGDLHLGLERDD</sequence>
<dbReference type="InterPro" id="IPR036188">
    <property type="entry name" value="FAD/NAD-bd_sf"/>
</dbReference>
<keyword evidence="1" id="KW-0560">Oxidoreductase</keyword>
<keyword evidence="4" id="KW-1185">Reference proteome</keyword>
<dbReference type="InterPro" id="IPR023753">
    <property type="entry name" value="FAD/NAD-binding_dom"/>
</dbReference>
<evidence type="ECO:0000313" key="4">
    <source>
        <dbReference type="Proteomes" id="UP000198994"/>
    </source>
</evidence>
<name>A0A1G7BKN5_9RHOB</name>
<dbReference type="SUPFAM" id="SSF51905">
    <property type="entry name" value="FAD/NAD(P)-binding domain"/>
    <property type="match status" value="1"/>
</dbReference>
<dbReference type="AlphaFoldDB" id="A0A1G7BKN5"/>
<dbReference type="OrthoDB" id="5287468at2"/>
<evidence type="ECO:0000259" key="2">
    <source>
        <dbReference type="Pfam" id="PF07992"/>
    </source>
</evidence>
<gene>
    <name evidence="3" type="ORF">SAMN04488105_102242</name>
</gene>